<reference evidence="1 2" key="1">
    <citation type="journal article" date="2016" name="Plant Dis.">
        <title>Improved production of propionic acid using genome shuffling.</title>
        <authorList>
            <person name="Luna-Flores C.H."/>
            <person name="Palfreyman R.W."/>
            <person name="Kromer J.O."/>
            <person name="Nielsen L.K."/>
            <person name="Marcellin E."/>
        </authorList>
    </citation>
    <scope>NUCLEOTIDE SEQUENCE [LARGE SCALE GENOMIC DNA]</scope>
    <source>
        <strain evidence="1 2">F3E8</strain>
    </source>
</reference>
<evidence type="ECO:0000313" key="2">
    <source>
        <dbReference type="Proteomes" id="UP000178666"/>
    </source>
</evidence>
<sequence length="69" mass="7507">MEGSVPPTSLSDSTPITRIIDAALDLAWLESAGRPLDAEELRLLTVCDDLWHVRADVTRSDPHIAPQAT</sequence>
<gene>
    <name evidence="1" type="ORF">A8L58_12000</name>
</gene>
<name>A0ABM6FM55_9ACTN</name>
<protein>
    <submittedName>
        <fullName evidence="1">Uncharacterized protein</fullName>
    </submittedName>
</protein>
<organism evidence="1 2">
    <name type="scientific">Acidipropionibacterium acidipropionici</name>
    <dbReference type="NCBI Taxonomy" id="1748"/>
    <lineage>
        <taxon>Bacteria</taxon>
        <taxon>Bacillati</taxon>
        <taxon>Actinomycetota</taxon>
        <taxon>Actinomycetes</taxon>
        <taxon>Propionibacteriales</taxon>
        <taxon>Propionibacteriaceae</taxon>
        <taxon>Acidipropionibacterium</taxon>
    </lineage>
</organism>
<keyword evidence="2" id="KW-1185">Reference proteome</keyword>
<proteinExistence type="predicted"/>
<dbReference type="EMBL" id="CP015970">
    <property type="protein sequence ID" value="AOZ47284.1"/>
    <property type="molecule type" value="Genomic_DNA"/>
</dbReference>
<dbReference type="Proteomes" id="UP000178666">
    <property type="component" value="Chromosome"/>
</dbReference>
<evidence type="ECO:0000313" key="1">
    <source>
        <dbReference type="EMBL" id="AOZ47284.1"/>
    </source>
</evidence>
<accession>A0ABM6FM55</accession>